<dbReference type="PANTHER" id="PTHR10982">
    <property type="entry name" value="MALONYL COA-ACYL CARRIER PROTEIN TRANSACYLASE"/>
    <property type="match status" value="1"/>
</dbReference>
<protein>
    <submittedName>
        <fullName evidence="2">Uncharacterized protein</fullName>
    </submittedName>
</protein>
<dbReference type="RefSeq" id="XP_027620143.1">
    <property type="nucleotide sequence ID" value="XM_027764342.1"/>
</dbReference>
<dbReference type="AlphaFoldDB" id="A0A401H4F0"/>
<proteinExistence type="predicted"/>
<gene>
    <name evidence="2" type="ORF">SCP_1502380</name>
</gene>
<dbReference type="OrthoDB" id="2743768at2759"/>
<evidence type="ECO:0000256" key="1">
    <source>
        <dbReference type="ARBA" id="ARBA00022679"/>
    </source>
</evidence>
<dbReference type="Proteomes" id="UP000287166">
    <property type="component" value="Unassembled WGS sequence"/>
</dbReference>
<dbReference type="EMBL" id="BFAD01000015">
    <property type="protein sequence ID" value="GBE89230.1"/>
    <property type="molecule type" value="Genomic_DNA"/>
</dbReference>
<keyword evidence="3" id="KW-1185">Reference proteome</keyword>
<reference evidence="2 3" key="1">
    <citation type="journal article" date="2018" name="Sci. Rep.">
        <title>Genome sequence of the cauliflower mushroom Sparassis crispa (Hanabiratake) and its association with beneficial usage.</title>
        <authorList>
            <person name="Kiyama R."/>
            <person name="Furutani Y."/>
            <person name="Kawaguchi K."/>
            <person name="Nakanishi T."/>
        </authorList>
    </citation>
    <scope>NUCLEOTIDE SEQUENCE [LARGE SCALE GENOMIC DNA]</scope>
</reference>
<dbReference type="PANTHER" id="PTHR10982:SF21">
    <property type="entry name" value="FATTY ACID SYNTHASE SUBUNIT BETA"/>
    <property type="match status" value="1"/>
</dbReference>
<accession>A0A401H4F0</accession>
<dbReference type="InterPro" id="IPR050830">
    <property type="entry name" value="Fungal_FAS"/>
</dbReference>
<name>A0A401H4F0_9APHY</name>
<keyword evidence="1" id="KW-0808">Transferase</keyword>
<dbReference type="GO" id="GO:0016740">
    <property type="term" value="F:transferase activity"/>
    <property type="evidence" value="ECO:0007669"/>
    <property type="project" value="UniProtKB-KW"/>
</dbReference>
<evidence type="ECO:0000313" key="2">
    <source>
        <dbReference type="EMBL" id="GBE89230.1"/>
    </source>
</evidence>
<sequence length="121" mass="13706">MFPSAIDGDLLELVHLSYGLRLVDDAKHLQAGDVFKIETHIVSVINSNAGKTVRVKCFAIRGRKPVIEVVSTFLYHSNYSEYDNTFEFFDTLDYSIELATEADVLQSVFWMAPPSFHVSMQ</sequence>
<evidence type="ECO:0000313" key="3">
    <source>
        <dbReference type="Proteomes" id="UP000287166"/>
    </source>
</evidence>
<dbReference type="STRING" id="139825.A0A401H4F0"/>
<dbReference type="GeneID" id="38786147"/>
<organism evidence="2 3">
    <name type="scientific">Sparassis crispa</name>
    <dbReference type="NCBI Taxonomy" id="139825"/>
    <lineage>
        <taxon>Eukaryota</taxon>
        <taxon>Fungi</taxon>
        <taxon>Dikarya</taxon>
        <taxon>Basidiomycota</taxon>
        <taxon>Agaricomycotina</taxon>
        <taxon>Agaricomycetes</taxon>
        <taxon>Polyporales</taxon>
        <taxon>Sparassidaceae</taxon>
        <taxon>Sparassis</taxon>
    </lineage>
</organism>
<comment type="caution">
    <text evidence="2">The sequence shown here is derived from an EMBL/GenBank/DDBJ whole genome shotgun (WGS) entry which is preliminary data.</text>
</comment>
<dbReference type="Gene3D" id="3.10.129.10">
    <property type="entry name" value="Hotdog Thioesterase"/>
    <property type="match status" value="1"/>
</dbReference>
<dbReference type="InParanoid" id="A0A401H4F0"/>